<reference evidence="2" key="1">
    <citation type="submission" date="2023-07" db="EMBL/GenBank/DDBJ databases">
        <title>Chromosome-level Genome Assembly of Striped Snakehead (Channa striata).</title>
        <authorList>
            <person name="Liu H."/>
        </authorList>
    </citation>
    <scope>NUCLEOTIDE SEQUENCE</scope>
    <source>
        <strain evidence="2">Gz</strain>
        <tissue evidence="2">Muscle</tissue>
    </source>
</reference>
<evidence type="ECO:0000313" key="3">
    <source>
        <dbReference type="Proteomes" id="UP001187415"/>
    </source>
</evidence>
<organism evidence="2 3">
    <name type="scientific">Channa striata</name>
    <name type="common">Snakehead murrel</name>
    <name type="synonym">Ophicephalus striatus</name>
    <dbReference type="NCBI Taxonomy" id="64152"/>
    <lineage>
        <taxon>Eukaryota</taxon>
        <taxon>Metazoa</taxon>
        <taxon>Chordata</taxon>
        <taxon>Craniata</taxon>
        <taxon>Vertebrata</taxon>
        <taxon>Euteleostomi</taxon>
        <taxon>Actinopterygii</taxon>
        <taxon>Neopterygii</taxon>
        <taxon>Teleostei</taxon>
        <taxon>Neoteleostei</taxon>
        <taxon>Acanthomorphata</taxon>
        <taxon>Anabantaria</taxon>
        <taxon>Anabantiformes</taxon>
        <taxon>Channoidei</taxon>
        <taxon>Channidae</taxon>
        <taxon>Channa</taxon>
    </lineage>
</organism>
<dbReference type="EMBL" id="JAUPFM010000002">
    <property type="protein sequence ID" value="KAK2859012.1"/>
    <property type="molecule type" value="Genomic_DNA"/>
</dbReference>
<sequence>MNAKCAALEIGRSFAGTKDCVEARCVSGFDQRTFGADSTHRCPLERGIDSLPQLAHPQGVDHDAHEQKSWTCRCEDLWGKGQGGQSPTRLKEFTQAAVRSPNRKDDSVCTVSQTNPRIVH</sequence>
<evidence type="ECO:0000256" key="1">
    <source>
        <dbReference type="SAM" id="MobiDB-lite"/>
    </source>
</evidence>
<evidence type="ECO:0000313" key="2">
    <source>
        <dbReference type="EMBL" id="KAK2859012.1"/>
    </source>
</evidence>
<keyword evidence="3" id="KW-1185">Reference proteome</keyword>
<feature type="compositionally biased region" description="Polar residues" evidence="1">
    <location>
        <begin position="109"/>
        <end position="120"/>
    </location>
</feature>
<dbReference type="AlphaFoldDB" id="A0AA88NI14"/>
<protein>
    <submittedName>
        <fullName evidence="2">Uncharacterized protein</fullName>
    </submittedName>
</protein>
<gene>
    <name evidence="2" type="ORF">Q5P01_003632</name>
</gene>
<accession>A0AA88NI14</accession>
<proteinExistence type="predicted"/>
<name>A0AA88NI14_CHASR</name>
<feature type="region of interest" description="Disordered" evidence="1">
    <location>
        <begin position="96"/>
        <end position="120"/>
    </location>
</feature>
<dbReference type="Proteomes" id="UP001187415">
    <property type="component" value="Unassembled WGS sequence"/>
</dbReference>
<comment type="caution">
    <text evidence="2">The sequence shown here is derived from an EMBL/GenBank/DDBJ whole genome shotgun (WGS) entry which is preliminary data.</text>
</comment>